<dbReference type="EMBL" id="CP136051">
    <property type="protein sequence ID" value="WOK06011.1"/>
    <property type="molecule type" value="Genomic_DNA"/>
</dbReference>
<keyword evidence="10" id="KW-1185">Reference proteome</keyword>
<gene>
    <name evidence="9" type="ORF">RT717_23325</name>
</gene>
<dbReference type="SMART" id="SM00752">
    <property type="entry name" value="HTTM"/>
    <property type="match status" value="1"/>
</dbReference>
<reference evidence="9 10" key="1">
    <citation type="journal article" date="2023" name="Microbiol. Resour. Announc.">
        <title>Complete Genome Sequence of Imperialibacter roseus strain P4T.</title>
        <authorList>
            <person name="Tizabi D.R."/>
            <person name="Bachvaroff T."/>
            <person name="Hill R.T."/>
        </authorList>
    </citation>
    <scope>NUCLEOTIDE SEQUENCE [LARGE SCALE GENOMIC DNA]</scope>
    <source>
        <strain evidence="9 10">P4T</strain>
    </source>
</reference>
<evidence type="ECO:0000256" key="4">
    <source>
        <dbReference type="ARBA" id="ARBA00023136"/>
    </source>
</evidence>
<evidence type="ECO:0000256" key="5">
    <source>
        <dbReference type="ARBA" id="ARBA00023157"/>
    </source>
</evidence>
<evidence type="ECO:0000256" key="1">
    <source>
        <dbReference type="ARBA" id="ARBA00004127"/>
    </source>
</evidence>
<proteinExistence type="predicted"/>
<feature type="transmembrane region" description="Helical" evidence="7">
    <location>
        <begin position="112"/>
        <end position="130"/>
    </location>
</feature>
<feature type="transmembrane region" description="Helical" evidence="7">
    <location>
        <begin position="233"/>
        <end position="266"/>
    </location>
</feature>
<dbReference type="PANTHER" id="PTHR12639">
    <property type="entry name" value="VITAMIN K-DEPENDENT GAMMA-CARBOXYLASE"/>
    <property type="match status" value="1"/>
</dbReference>
<name>A0ABZ0IN95_9BACT</name>
<dbReference type="PANTHER" id="PTHR12639:SF7">
    <property type="entry name" value="HTTM DOMAIN-CONTAINING PROTEIN"/>
    <property type="match status" value="1"/>
</dbReference>
<feature type="domain" description="HTTM-like" evidence="8">
    <location>
        <begin position="10"/>
        <end position="271"/>
    </location>
</feature>
<dbReference type="InterPro" id="IPR053935">
    <property type="entry name" value="VKGC_lumenal_dom"/>
</dbReference>
<sequence length="447" mass="51432">MMFRAQSIFSGHESIAPLVIFRMLFGILMALSTIRFAAKGWISELYIEPRYFFTFYGFEWVKPLPGIGMYFVFALIFISAVTIALGWRYRLSAIVFFLSFTYVELIDKTNYLNHYYAISLVSFLLIFMPAHRRFSIDSHRNPKLFSGQTPSWAPFLLKFQLGVVYFFAGVAKLNADWLLEAQPLKIWLPAKSNLPLIGSILEEPWAAYLLSWGGALYDLLIVFFLLSAKSRPIAYGFVVVFHVLTCLLFPGIGMFPFIMVGLTLIYFSGDFHEKLLGKLEGFFSIQRPSQLPDRSSPELVGAWRMALVLFVSWQLLMPMRYVLYPGPLFWREEGYRFSWRVMLMEKAGTVTFHVHDQASGRKGQVAAYEYLTPQQEKMMATQPDMILQFAHFLAEELKRKGLVDPEIRAESAVSLNGRRSRPLIDPTVNLVRQQESFSPKTWILPAE</sequence>
<protein>
    <submittedName>
        <fullName evidence="9">HTTM domain-containing protein</fullName>
    </submittedName>
</protein>
<evidence type="ECO:0000313" key="10">
    <source>
        <dbReference type="Proteomes" id="UP001302349"/>
    </source>
</evidence>
<keyword evidence="4 7" id="KW-0472">Membrane</keyword>
<keyword evidence="2 7" id="KW-0812">Transmembrane</keyword>
<dbReference type="Pfam" id="PF22777">
    <property type="entry name" value="VKGC_lumenal_dom"/>
    <property type="match status" value="1"/>
</dbReference>
<evidence type="ECO:0000256" key="3">
    <source>
        <dbReference type="ARBA" id="ARBA00022989"/>
    </source>
</evidence>
<evidence type="ECO:0000259" key="8">
    <source>
        <dbReference type="SMART" id="SM00752"/>
    </source>
</evidence>
<keyword evidence="3 7" id="KW-1133">Transmembrane helix</keyword>
<dbReference type="InterPro" id="IPR053934">
    <property type="entry name" value="HTTM_dom"/>
</dbReference>
<feature type="transmembrane region" description="Helical" evidence="7">
    <location>
        <begin position="151"/>
        <end position="171"/>
    </location>
</feature>
<dbReference type="Pfam" id="PF05090">
    <property type="entry name" value="HTTM"/>
    <property type="match status" value="1"/>
</dbReference>
<accession>A0ABZ0IN95</accession>
<keyword evidence="5" id="KW-1015">Disulfide bond</keyword>
<dbReference type="Proteomes" id="UP001302349">
    <property type="component" value="Chromosome"/>
</dbReference>
<organism evidence="9 10">
    <name type="scientific">Imperialibacter roseus</name>
    <dbReference type="NCBI Taxonomy" id="1324217"/>
    <lineage>
        <taxon>Bacteria</taxon>
        <taxon>Pseudomonadati</taxon>
        <taxon>Bacteroidota</taxon>
        <taxon>Cytophagia</taxon>
        <taxon>Cytophagales</taxon>
        <taxon>Flammeovirgaceae</taxon>
        <taxon>Imperialibacter</taxon>
    </lineage>
</organism>
<dbReference type="InterPro" id="IPR007782">
    <property type="entry name" value="VKG_COase"/>
</dbReference>
<evidence type="ECO:0000256" key="2">
    <source>
        <dbReference type="ARBA" id="ARBA00022692"/>
    </source>
</evidence>
<feature type="transmembrane region" description="Helical" evidence="7">
    <location>
        <begin position="62"/>
        <end position="82"/>
    </location>
</feature>
<feature type="transmembrane region" description="Helical" evidence="7">
    <location>
        <begin position="205"/>
        <end position="226"/>
    </location>
</feature>
<dbReference type="RefSeq" id="WP_317488751.1">
    <property type="nucleotide sequence ID" value="NZ_CP136051.1"/>
</dbReference>
<keyword evidence="6" id="KW-0456">Lyase</keyword>
<evidence type="ECO:0000256" key="7">
    <source>
        <dbReference type="SAM" id="Phobius"/>
    </source>
</evidence>
<evidence type="ECO:0000313" key="9">
    <source>
        <dbReference type="EMBL" id="WOK06011.1"/>
    </source>
</evidence>
<dbReference type="InterPro" id="IPR011020">
    <property type="entry name" value="HTTM-like"/>
</dbReference>
<evidence type="ECO:0000256" key="6">
    <source>
        <dbReference type="ARBA" id="ARBA00023239"/>
    </source>
</evidence>
<comment type="subcellular location">
    <subcellularLocation>
        <location evidence="1">Endomembrane system</location>
        <topology evidence="1">Multi-pass membrane protein</topology>
    </subcellularLocation>
</comment>
<feature type="transmembrane region" description="Helical" evidence="7">
    <location>
        <begin position="20"/>
        <end position="42"/>
    </location>
</feature>